<accession>A0A2D1GPV0</accession>
<dbReference type="KEGG" id="vg:63210217"/>
<protein>
    <submittedName>
        <fullName evidence="1">Uncharacterized protein</fullName>
    </submittedName>
</protein>
<evidence type="ECO:0000313" key="1">
    <source>
        <dbReference type="EMBL" id="ATN94076.1"/>
    </source>
</evidence>
<dbReference type="RefSeq" id="YP_010013603.1">
    <property type="nucleotide sequence ID" value="NC_053512.1"/>
</dbReference>
<keyword evidence="2" id="KW-1185">Reference proteome</keyword>
<dbReference type="GeneID" id="63210217"/>
<gene>
    <name evidence="1" type="primary">114</name>
    <name evidence="1" type="ORF">SEA_KUMAO_114</name>
</gene>
<reference evidence="2" key="1">
    <citation type="submission" date="2017-09" db="EMBL/GenBank/DDBJ databases">
        <authorList>
            <person name="Ehlers B."/>
            <person name="Leendertz F.H."/>
        </authorList>
    </citation>
    <scope>NUCLEOTIDE SEQUENCE [LARGE SCALE GENOMIC DNA]</scope>
</reference>
<dbReference type="Proteomes" id="UP000229090">
    <property type="component" value="Segment"/>
</dbReference>
<evidence type="ECO:0000313" key="2">
    <source>
        <dbReference type="Proteomes" id="UP000229090"/>
    </source>
</evidence>
<proteinExistence type="predicted"/>
<sequence length="56" mass="6635">MARTETYAEWLATVDRMVQRKLRVSISDLPDYPYREDYDRGRSPANTVDRVLWANS</sequence>
<name>A0A2D1GPV0_9CAUD</name>
<dbReference type="EMBL" id="MG009575">
    <property type="protein sequence ID" value="ATN94076.1"/>
    <property type="molecule type" value="Genomic_DNA"/>
</dbReference>
<organism evidence="1 2">
    <name type="scientific">Mycobacterium phage Kumao</name>
    <dbReference type="NCBI Taxonomy" id="2041344"/>
    <lineage>
        <taxon>Viruses</taxon>
        <taxon>Duplodnaviria</taxon>
        <taxon>Heunggongvirae</taxon>
        <taxon>Uroviricota</taxon>
        <taxon>Caudoviricetes</taxon>
        <taxon>Vilmaviridae</taxon>
        <taxon>Kumaovirus</taxon>
        <taxon>Kumaovirus kumao</taxon>
    </lineage>
</organism>